<dbReference type="Gene3D" id="3.90.1750.20">
    <property type="entry name" value="Putative Large Serine Recombinase, Chain B, Domain 2"/>
    <property type="match status" value="1"/>
</dbReference>
<dbReference type="InterPro" id="IPR006119">
    <property type="entry name" value="Resolv_N"/>
</dbReference>
<evidence type="ECO:0000256" key="2">
    <source>
        <dbReference type="ARBA" id="ARBA00023172"/>
    </source>
</evidence>
<dbReference type="InterPro" id="IPR011109">
    <property type="entry name" value="DNA_bind_recombinase_dom"/>
</dbReference>
<dbReference type="PROSITE" id="PS51736">
    <property type="entry name" value="RECOMBINASES_3"/>
    <property type="match status" value="1"/>
</dbReference>
<name>A0ABV3IVW0_9ACTN</name>
<dbReference type="Pfam" id="PF07508">
    <property type="entry name" value="Recombinase"/>
    <property type="match status" value="1"/>
</dbReference>
<sequence>MTATLEAAPEHGSSVLRLAVGYARQSKKKADKSEASPQTQDEAIRRKAPERGCRLLKIYRDIGVSGYDPTVKRKDFERLLNYCRGNEVHEIIVYNVTRFSRREPKDAIPVVLELFSLGIAITSVSEGSFSPDNTMELIMLIMRLDAAHQDSKNKSEGIAGAKRLAKQFGGWTGGVPPYGMESYPESVTRVVDGKPVTVTIRLLRPVPRNEEGTDQASSVLRMVDRIFELKDKPWSGKRNAHPASVSAVVAWMNSAGWVGQNGGAWRTPTAKRILTDPRLAGFAADTVYHKDSDGNPTRTVNGYKILRDEETGEPITIGEALIPPARWFELQKWLRGRETGRSDTPWGTHLLTAMGVLKCECGRPMTGSPRLYKCSRPAGVVEDGKHVGGNTINQAEVNDHVARRIMAVLMTAERDEETLDTLAEATRRLGKLQENPTARGERASLLGEQKEITSGIDRMYDDLKAGIYEGKIGRARFLQEKETLEKRLSVIERRIAEVGGPELPALPIEQWTYTEDPDGDPLGEGSWWQEAGTADKRMLVSLFVDEVRVRKAAGRGGSNRVCRVEERVSVAMAKPEHEEQEPAEQVALMEAV</sequence>
<evidence type="ECO:0000313" key="5">
    <source>
        <dbReference type="EMBL" id="MEV4924603.1"/>
    </source>
</evidence>
<dbReference type="CDD" id="cd00338">
    <property type="entry name" value="Ser_Recombinase"/>
    <property type="match status" value="1"/>
</dbReference>
<dbReference type="PANTHER" id="PTHR30461:SF2">
    <property type="entry name" value="SERINE RECOMBINASE PINE-RELATED"/>
    <property type="match status" value="1"/>
</dbReference>
<dbReference type="InterPro" id="IPR036162">
    <property type="entry name" value="Resolvase-like_N_sf"/>
</dbReference>
<dbReference type="InterPro" id="IPR050639">
    <property type="entry name" value="SSR_resolvase"/>
</dbReference>
<dbReference type="InterPro" id="IPR038109">
    <property type="entry name" value="DNA_bind_recomb_sf"/>
</dbReference>
<evidence type="ECO:0000256" key="3">
    <source>
        <dbReference type="SAM" id="MobiDB-lite"/>
    </source>
</evidence>
<feature type="domain" description="Resolvase/invertase-type recombinase catalytic" evidence="4">
    <location>
        <begin position="18"/>
        <end position="169"/>
    </location>
</feature>
<keyword evidence="2" id="KW-0233">DNA recombination</keyword>
<organism evidence="5 6">
    <name type="scientific">Streptomyces roseoverticillatus</name>
    <dbReference type="NCBI Taxonomy" id="66429"/>
    <lineage>
        <taxon>Bacteria</taxon>
        <taxon>Bacillati</taxon>
        <taxon>Actinomycetota</taxon>
        <taxon>Actinomycetes</taxon>
        <taxon>Kitasatosporales</taxon>
        <taxon>Streptomycetaceae</taxon>
        <taxon>Streptomyces</taxon>
    </lineage>
</organism>
<dbReference type="SUPFAM" id="SSF53041">
    <property type="entry name" value="Resolvase-like"/>
    <property type="match status" value="1"/>
</dbReference>
<proteinExistence type="predicted"/>
<feature type="region of interest" description="Disordered" evidence="3">
    <location>
        <begin position="25"/>
        <end position="46"/>
    </location>
</feature>
<dbReference type="Gene3D" id="3.40.50.1390">
    <property type="entry name" value="Resolvase, N-terminal catalytic domain"/>
    <property type="match status" value="1"/>
</dbReference>
<evidence type="ECO:0000259" key="4">
    <source>
        <dbReference type="PROSITE" id="PS51736"/>
    </source>
</evidence>
<dbReference type="Pfam" id="PF00239">
    <property type="entry name" value="Resolvase"/>
    <property type="match status" value="1"/>
</dbReference>
<comment type="caution">
    <text evidence="5">The sequence shown here is derived from an EMBL/GenBank/DDBJ whole genome shotgun (WGS) entry which is preliminary data.</text>
</comment>
<dbReference type="EMBL" id="JBFASG010000016">
    <property type="protein sequence ID" value="MEV4924603.1"/>
    <property type="molecule type" value="Genomic_DNA"/>
</dbReference>
<accession>A0ABV3IVW0</accession>
<protein>
    <submittedName>
        <fullName evidence="5">Recombinase family protein</fullName>
    </submittedName>
</protein>
<evidence type="ECO:0000256" key="1">
    <source>
        <dbReference type="ARBA" id="ARBA00023125"/>
    </source>
</evidence>
<dbReference type="RefSeq" id="WP_366088568.1">
    <property type="nucleotide sequence ID" value="NZ_JBFASG010000016.1"/>
</dbReference>
<keyword evidence="6" id="KW-1185">Reference proteome</keyword>
<gene>
    <name evidence="5" type="ORF">AB0L03_17445</name>
</gene>
<dbReference type="PANTHER" id="PTHR30461">
    <property type="entry name" value="DNA-INVERTASE FROM LAMBDOID PROPHAGE"/>
    <property type="match status" value="1"/>
</dbReference>
<dbReference type="SMART" id="SM00857">
    <property type="entry name" value="Resolvase"/>
    <property type="match status" value="1"/>
</dbReference>
<reference evidence="5 6" key="1">
    <citation type="submission" date="2024-06" db="EMBL/GenBank/DDBJ databases">
        <title>The Natural Products Discovery Center: Release of the First 8490 Sequenced Strains for Exploring Actinobacteria Biosynthetic Diversity.</title>
        <authorList>
            <person name="Kalkreuter E."/>
            <person name="Kautsar S.A."/>
            <person name="Yang D."/>
            <person name="Bader C.D."/>
            <person name="Teijaro C.N."/>
            <person name="Fluegel L."/>
            <person name="Davis C.M."/>
            <person name="Simpson J.R."/>
            <person name="Lauterbach L."/>
            <person name="Steele A.D."/>
            <person name="Gui C."/>
            <person name="Meng S."/>
            <person name="Li G."/>
            <person name="Viehrig K."/>
            <person name="Ye F."/>
            <person name="Su P."/>
            <person name="Kiefer A.F."/>
            <person name="Nichols A."/>
            <person name="Cepeda A.J."/>
            <person name="Yan W."/>
            <person name="Fan B."/>
            <person name="Jiang Y."/>
            <person name="Adhikari A."/>
            <person name="Zheng C.-J."/>
            <person name="Schuster L."/>
            <person name="Cowan T.M."/>
            <person name="Smanski M.J."/>
            <person name="Chevrette M.G."/>
            <person name="De Carvalho L.P.S."/>
            <person name="Shen B."/>
        </authorList>
    </citation>
    <scope>NUCLEOTIDE SEQUENCE [LARGE SCALE GENOMIC DNA]</scope>
    <source>
        <strain evidence="5 6">NPDC053791</strain>
    </source>
</reference>
<dbReference type="Proteomes" id="UP001552479">
    <property type="component" value="Unassembled WGS sequence"/>
</dbReference>
<evidence type="ECO:0000313" key="6">
    <source>
        <dbReference type="Proteomes" id="UP001552479"/>
    </source>
</evidence>
<keyword evidence="1" id="KW-0238">DNA-binding</keyword>